<dbReference type="OMA" id="HEESKWI"/>
<gene>
    <name evidence="3" type="ORF">TCM_027856</name>
</gene>
<dbReference type="InterPro" id="IPR036691">
    <property type="entry name" value="Endo/exonu/phosph_ase_sf"/>
</dbReference>
<proteinExistence type="predicted"/>
<dbReference type="PANTHER" id="PTHR33710:SF62">
    <property type="entry name" value="DUF4283 DOMAIN PROTEIN"/>
    <property type="match status" value="1"/>
</dbReference>
<feature type="region of interest" description="Disordered" evidence="1">
    <location>
        <begin position="230"/>
        <end position="260"/>
    </location>
</feature>
<dbReference type="eggNOG" id="KOG1075">
    <property type="taxonomic scope" value="Eukaryota"/>
</dbReference>
<organism evidence="3 4">
    <name type="scientific">Theobroma cacao</name>
    <name type="common">Cacao</name>
    <name type="synonym">Cocoa</name>
    <dbReference type="NCBI Taxonomy" id="3641"/>
    <lineage>
        <taxon>Eukaryota</taxon>
        <taxon>Viridiplantae</taxon>
        <taxon>Streptophyta</taxon>
        <taxon>Embryophyta</taxon>
        <taxon>Tracheophyta</taxon>
        <taxon>Spermatophyta</taxon>
        <taxon>Magnoliopsida</taxon>
        <taxon>eudicotyledons</taxon>
        <taxon>Gunneridae</taxon>
        <taxon>Pentapetalae</taxon>
        <taxon>rosids</taxon>
        <taxon>malvids</taxon>
        <taxon>Malvales</taxon>
        <taxon>Malvaceae</taxon>
        <taxon>Byttnerioideae</taxon>
        <taxon>Theobroma</taxon>
    </lineage>
</organism>
<dbReference type="PANTHER" id="PTHR33710">
    <property type="entry name" value="BNAC02G09200D PROTEIN"/>
    <property type="match status" value="1"/>
</dbReference>
<protein>
    <recommendedName>
        <fullName evidence="2">Endonuclease/exonuclease/phosphatase domain-containing protein</fullName>
    </recommendedName>
</protein>
<dbReference type="InterPro" id="IPR005135">
    <property type="entry name" value="Endo/exonuclease/phosphatase"/>
</dbReference>
<reference evidence="3 4" key="1">
    <citation type="journal article" date="2013" name="Genome Biol.">
        <title>The genome sequence of the most widely cultivated cacao type and its use to identify candidate genes regulating pod color.</title>
        <authorList>
            <person name="Motamayor J.C."/>
            <person name="Mockaitis K."/>
            <person name="Schmutz J."/>
            <person name="Haiminen N."/>
            <person name="Iii D.L."/>
            <person name="Cornejo O."/>
            <person name="Findley S.D."/>
            <person name="Zheng P."/>
            <person name="Utro F."/>
            <person name="Royaert S."/>
            <person name="Saski C."/>
            <person name="Jenkins J."/>
            <person name="Podicheti R."/>
            <person name="Zhao M."/>
            <person name="Scheffler B.E."/>
            <person name="Stack J.C."/>
            <person name="Feltus F.A."/>
            <person name="Mustiga G.M."/>
            <person name="Amores F."/>
            <person name="Phillips W."/>
            <person name="Marelli J.P."/>
            <person name="May G.D."/>
            <person name="Shapiro H."/>
            <person name="Ma J."/>
            <person name="Bustamante C.D."/>
            <person name="Schnell R.J."/>
            <person name="Main D."/>
            <person name="Gilbert D."/>
            <person name="Parida L."/>
            <person name="Kuhn D.N."/>
        </authorList>
    </citation>
    <scope>NUCLEOTIDE SEQUENCE [LARGE SCALE GENOMIC DNA]</scope>
    <source>
        <strain evidence="4">cv. Matina 1-6</strain>
    </source>
</reference>
<keyword evidence="4" id="KW-1185">Reference proteome</keyword>
<sequence>MTEEKLSVIPPTRDSITYKDRPTAIFYEDEIQILARPFSNSIIGKFNRMPKLQEIRQEFKGIGLLAKTVGKPLYVDEATVNRTRPSVAQVCMEYDYRQPLVEEVWIVIQNKDTKAVTGEYSQKVEFSRMLNYYNHCCHVGHNVSDCLILASRSNNHKPGDKKAFDLPQGPDNIAASWDRKNTEERPTVTVGEAVVVVKKRKKYEPRGTGETESTMAGVLGSMEKDGNREKNRMEKQGQTKYVNSTPTGKNFSSSVPVDVKEKRESDAVEIRRIQEGQSLVLVMNVDNDEGFSMQLLTTTNESIEGNRELKPSGIQFQANEKSQMNDKSVSGSKIRLLKKPHDPTEVSEGVEKDRRQLLDKATMDVEESSDEYTCSNPVQEKRLVDHMQSPMQSHAESMNHDLDVHPHVSKRRKSDSSIYSSENWNFLNASEALEGPWMVGGDFNFIVSSAERLLSAPPHDGSMEDFATTLLNCGLLDVGFEGNNYTWTNNHMFRRLDRVVYNQEWAECFSYSRVQHLNSDGSDHCLFLISYPNTTHRGPSTFRFLHLWTKHHDFLPFVEWSWKTPMQATGMLAF</sequence>
<feature type="compositionally biased region" description="Polar residues" evidence="1">
    <location>
        <begin position="238"/>
        <end position="255"/>
    </location>
</feature>
<evidence type="ECO:0000256" key="1">
    <source>
        <dbReference type="SAM" id="MobiDB-lite"/>
    </source>
</evidence>
<dbReference type="Proteomes" id="UP000026915">
    <property type="component" value="Chromosome 6"/>
</dbReference>
<evidence type="ECO:0000313" key="3">
    <source>
        <dbReference type="EMBL" id="EOY26351.1"/>
    </source>
</evidence>
<evidence type="ECO:0000313" key="4">
    <source>
        <dbReference type="Proteomes" id="UP000026915"/>
    </source>
</evidence>
<accession>A0A061G9U3</accession>
<dbReference type="Gene3D" id="3.60.10.10">
    <property type="entry name" value="Endonuclease/exonuclease/phosphatase"/>
    <property type="match status" value="1"/>
</dbReference>
<name>A0A061G9U3_THECC</name>
<dbReference type="Pfam" id="PF03372">
    <property type="entry name" value="Exo_endo_phos"/>
    <property type="match status" value="1"/>
</dbReference>
<feature type="domain" description="Endonuclease/exonuclease/phosphatase" evidence="2">
    <location>
        <begin position="426"/>
        <end position="524"/>
    </location>
</feature>
<dbReference type="Gramene" id="EOY26351">
    <property type="protein sequence ID" value="EOY26351"/>
    <property type="gene ID" value="TCM_027856"/>
</dbReference>
<dbReference type="SUPFAM" id="SSF56219">
    <property type="entry name" value="DNase I-like"/>
    <property type="match status" value="1"/>
</dbReference>
<dbReference type="EMBL" id="CM001884">
    <property type="protein sequence ID" value="EOY26351.1"/>
    <property type="molecule type" value="Genomic_DNA"/>
</dbReference>
<evidence type="ECO:0000259" key="2">
    <source>
        <dbReference type="Pfam" id="PF03372"/>
    </source>
</evidence>
<dbReference type="AlphaFoldDB" id="A0A061G9U3"/>
<dbReference type="InParanoid" id="A0A061G9U3"/>
<dbReference type="HOGENOM" id="CLU_475225_0_0_1"/>
<dbReference type="GO" id="GO:0003824">
    <property type="term" value="F:catalytic activity"/>
    <property type="evidence" value="ECO:0007669"/>
    <property type="project" value="InterPro"/>
</dbReference>